<dbReference type="AlphaFoldDB" id="A0A932GNA5"/>
<evidence type="ECO:0000256" key="1">
    <source>
        <dbReference type="ARBA" id="ARBA00023015"/>
    </source>
</evidence>
<dbReference type="Pfam" id="PF01037">
    <property type="entry name" value="AsnC_trans_reg"/>
    <property type="match status" value="1"/>
</dbReference>
<dbReference type="SUPFAM" id="SSF54909">
    <property type="entry name" value="Dimeric alpha+beta barrel"/>
    <property type="match status" value="1"/>
</dbReference>
<dbReference type="GO" id="GO:0043565">
    <property type="term" value="F:sequence-specific DNA binding"/>
    <property type="evidence" value="ECO:0007669"/>
    <property type="project" value="InterPro"/>
</dbReference>
<dbReference type="Proteomes" id="UP000741360">
    <property type="component" value="Unassembled WGS sequence"/>
</dbReference>
<reference evidence="5" key="1">
    <citation type="submission" date="2020-07" db="EMBL/GenBank/DDBJ databases">
        <title>Huge and variable diversity of episymbiotic CPR bacteria and DPANN archaea in groundwater ecosystems.</title>
        <authorList>
            <person name="He C.Y."/>
            <person name="Keren R."/>
            <person name="Whittaker M."/>
            <person name="Farag I.F."/>
            <person name="Doudna J."/>
            <person name="Cate J.H.D."/>
            <person name="Banfield J.F."/>
        </authorList>
    </citation>
    <scope>NUCLEOTIDE SEQUENCE</scope>
    <source>
        <strain evidence="5">NC_groundwater_717_Ag_S-0.2um_59_8</strain>
    </source>
</reference>
<dbReference type="GO" id="GO:0043200">
    <property type="term" value="P:response to amino acid"/>
    <property type="evidence" value="ECO:0007669"/>
    <property type="project" value="TreeGrafter"/>
</dbReference>
<dbReference type="InterPro" id="IPR019888">
    <property type="entry name" value="Tscrpt_reg_AsnC-like"/>
</dbReference>
<evidence type="ECO:0000256" key="3">
    <source>
        <dbReference type="ARBA" id="ARBA00023163"/>
    </source>
</evidence>
<accession>A0A932GNA5</accession>
<dbReference type="Pfam" id="PF13412">
    <property type="entry name" value="HTH_24"/>
    <property type="match status" value="1"/>
</dbReference>
<dbReference type="InterPro" id="IPR019887">
    <property type="entry name" value="Tscrpt_reg_AsnC/Lrp_C"/>
</dbReference>
<dbReference type="InterPro" id="IPR011991">
    <property type="entry name" value="ArsR-like_HTH"/>
</dbReference>
<dbReference type="PROSITE" id="PS50956">
    <property type="entry name" value="HTH_ASNC_2"/>
    <property type="match status" value="1"/>
</dbReference>
<keyword evidence="2" id="KW-0238">DNA-binding</keyword>
<keyword evidence="1" id="KW-0805">Transcription regulation</keyword>
<dbReference type="InterPro" id="IPR036390">
    <property type="entry name" value="WH_DNA-bd_sf"/>
</dbReference>
<name>A0A932GNA5_UNCTE</name>
<evidence type="ECO:0000313" key="5">
    <source>
        <dbReference type="EMBL" id="MBI3014058.1"/>
    </source>
</evidence>
<evidence type="ECO:0000256" key="2">
    <source>
        <dbReference type="ARBA" id="ARBA00023125"/>
    </source>
</evidence>
<dbReference type="EMBL" id="JACPSX010000052">
    <property type="protein sequence ID" value="MBI3014058.1"/>
    <property type="molecule type" value="Genomic_DNA"/>
</dbReference>
<dbReference type="Gene3D" id="1.10.10.10">
    <property type="entry name" value="Winged helix-like DNA-binding domain superfamily/Winged helix DNA-binding domain"/>
    <property type="match status" value="1"/>
</dbReference>
<dbReference type="InterPro" id="IPR019885">
    <property type="entry name" value="Tscrpt_reg_HTH_AsnC-type_CS"/>
</dbReference>
<organism evidence="5 6">
    <name type="scientific">Tectimicrobiota bacterium</name>
    <dbReference type="NCBI Taxonomy" id="2528274"/>
    <lineage>
        <taxon>Bacteria</taxon>
        <taxon>Pseudomonadati</taxon>
        <taxon>Nitrospinota/Tectimicrobiota group</taxon>
        <taxon>Candidatus Tectimicrobiota</taxon>
    </lineage>
</organism>
<dbReference type="GO" id="GO:0005829">
    <property type="term" value="C:cytosol"/>
    <property type="evidence" value="ECO:0007669"/>
    <property type="project" value="TreeGrafter"/>
</dbReference>
<dbReference type="SMART" id="SM00344">
    <property type="entry name" value="HTH_ASNC"/>
    <property type="match status" value="1"/>
</dbReference>
<comment type="caution">
    <text evidence="5">The sequence shown here is derived from an EMBL/GenBank/DDBJ whole genome shotgun (WGS) entry which is preliminary data.</text>
</comment>
<dbReference type="PRINTS" id="PR00033">
    <property type="entry name" value="HTHASNC"/>
</dbReference>
<keyword evidence="3" id="KW-0804">Transcription</keyword>
<feature type="domain" description="HTH asnC-type" evidence="4">
    <location>
        <begin position="3"/>
        <end position="64"/>
    </location>
</feature>
<evidence type="ECO:0000313" key="6">
    <source>
        <dbReference type="Proteomes" id="UP000741360"/>
    </source>
</evidence>
<dbReference type="PROSITE" id="PS00519">
    <property type="entry name" value="HTH_ASNC_1"/>
    <property type="match status" value="1"/>
</dbReference>
<evidence type="ECO:0000259" key="4">
    <source>
        <dbReference type="PROSITE" id="PS50956"/>
    </source>
</evidence>
<dbReference type="InterPro" id="IPR011008">
    <property type="entry name" value="Dimeric_a/b-barrel"/>
</dbReference>
<gene>
    <name evidence="5" type="ORF">HYY65_03100</name>
</gene>
<dbReference type="GO" id="GO:0006355">
    <property type="term" value="P:regulation of DNA-templated transcription"/>
    <property type="evidence" value="ECO:0007669"/>
    <property type="project" value="UniProtKB-ARBA"/>
</dbReference>
<dbReference type="InterPro" id="IPR036388">
    <property type="entry name" value="WH-like_DNA-bd_sf"/>
</dbReference>
<dbReference type="InterPro" id="IPR000485">
    <property type="entry name" value="AsnC-type_HTH_dom"/>
</dbReference>
<dbReference type="CDD" id="cd00090">
    <property type="entry name" value="HTH_ARSR"/>
    <property type="match status" value="1"/>
</dbReference>
<dbReference type="PANTHER" id="PTHR30154">
    <property type="entry name" value="LEUCINE-RESPONSIVE REGULATORY PROTEIN"/>
    <property type="match status" value="1"/>
</dbReference>
<dbReference type="Gene3D" id="3.30.70.920">
    <property type="match status" value="1"/>
</dbReference>
<dbReference type="SUPFAM" id="SSF46785">
    <property type="entry name" value="Winged helix' DNA-binding domain"/>
    <property type="match status" value="1"/>
</dbReference>
<proteinExistence type="predicted"/>
<protein>
    <submittedName>
        <fullName evidence="5">Lrp/AsnC family transcriptional regulator</fullName>
    </submittedName>
</protein>
<dbReference type="PANTHER" id="PTHR30154:SF53">
    <property type="entry name" value="HTH-TYPE TRANSCRIPTIONAL REGULATOR LRPC"/>
    <property type="match status" value="1"/>
</dbReference>
<sequence length="155" mass="17449">MLVDKTDLKILEILQDNCRISLRDIARSVGLSSPSVVERIRKLEKKGILRGYRAIVDARKVGKDITAFIGVSVSHPQQIGSFEKEIEKVEDILECHHVTGDHTFMLKVKTENTSTLENLIRQIRSIEGVTRTLTSVVLSTPIEKTALHFNSQVEE</sequence>